<evidence type="ECO:0000313" key="2">
    <source>
        <dbReference type="EMBL" id="KAH0572620.1"/>
    </source>
</evidence>
<dbReference type="RefSeq" id="XP_067763393.1">
    <property type="nucleotide sequence ID" value="XM_067908572.1"/>
</dbReference>
<feature type="coiled-coil region" evidence="1">
    <location>
        <begin position="1216"/>
        <end position="1243"/>
    </location>
</feature>
<accession>A0A9P8LQR8</accession>
<feature type="coiled-coil region" evidence="1">
    <location>
        <begin position="101"/>
        <end position="135"/>
    </location>
</feature>
<keyword evidence="3" id="KW-1185">Reference proteome</keyword>
<feature type="coiled-coil region" evidence="1">
    <location>
        <begin position="700"/>
        <end position="727"/>
    </location>
</feature>
<evidence type="ECO:0000256" key="1">
    <source>
        <dbReference type="SAM" id="Coils"/>
    </source>
</evidence>
<evidence type="ECO:0000313" key="3">
    <source>
        <dbReference type="Proteomes" id="UP000018208"/>
    </source>
</evidence>
<reference evidence="2 3" key="1">
    <citation type="journal article" date="2014" name="PLoS Genet.">
        <title>The Genome of Spironucleus salmonicida Highlights a Fish Pathogen Adapted to Fluctuating Environments.</title>
        <authorList>
            <person name="Xu F."/>
            <person name="Jerlstrom-Hultqvist J."/>
            <person name="Einarsson E."/>
            <person name="Astvaldsson A."/>
            <person name="Svard S.G."/>
            <person name="Andersson J.O."/>
        </authorList>
    </citation>
    <scope>NUCLEOTIDE SEQUENCE [LARGE SCALE GENOMIC DNA]</scope>
    <source>
        <strain evidence="2 3">ATCC 50377</strain>
    </source>
</reference>
<dbReference type="KEGG" id="ssao:94298754"/>
<proteinExistence type="predicted"/>
<feature type="coiled-coil region" evidence="1">
    <location>
        <begin position="1472"/>
        <end position="1562"/>
    </location>
</feature>
<dbReference type="Proteomes" id="UP000018208">
    <property type="component" value="Unassembled WGS sequence"/>
</dbReference>
<keyword evidence="1" id="KW-0175">Coiled coil</keyword>
<feature type="coiled-coil region" evidence="1">
    <location>
        <begin position="958"/>
        <end position="985"/>
    </location>
</feature>
<dbReference type="EMBL" id="AUWU02000005">
    <property type="protein sequence ID" value="KAH0572620.1"/>
    <property type="molecule type" value="Genomic_DNA"/>
</dbReference>
<sequence length="1573" mass="179137">METYYGQLLQWGLNFTRDQKLDSGCIHQILEASFMIKFDLKDNIKDMFLQIPDIDDMNYALECQQGIINNKKEAIEDFMDMVINIHDDKEEFLKSKQIKFIERLQQQIIDSQQKNQQLQKQIAKLIAAQEKQEKNIDLLTLSCQQYIPSDVLQKCLIDISNIFQNCQLDFSLYCVNLFQKFQVTLYQQQEAWQQDNDMLQSQNQQLKQSLDNIISTKCDLNFLELSQNQDQQSSISNEIKLFKKQLAEATKQIEEAKVTDAEVRNILARNVPEAILNEEVRSVMAQRLADHIHQLQSELDQYKNIGEIPDVYQTYEDCKTASTERDLLTEQVAALQLACGFNHADADFLTKHTEQVITINHLVELGDAADEIVRLKNQEQRLAEVTQQTSEMGIMITELEGLLSIQEKTSAESGILERTRHSVDEVGARIQELALLKEIGSYEDITSKISQYQQDLEDIQAKYLEATRALLEIITVTEQVNDLDDEIVVTMTALDGVNKQRDQLAEATKQIEEAKVTDAEVRNILARNVPEAILNEEVRSVMAQRLADHIHQLQSELDQYKNIGEIPDVYQTYEDCKTASTERDLLTEQVAALQLACGFNHADADFLTKHTEQVITINHLVELGDAADEIVRLKNQEQRLAEVTQQTSEMGIMITELEGLLSIQEKTSAESGILERTRHSVDEVGARIQELALLKEIGSYEDITSKISQYQQDLEDIQAKYLEATRALLEIITVTEQVNDLDDEIVVTMTALDGVNKQRDQLAEATKQIEEAKVTDAEVRNILARNVPEAILNEEVRSVMAQRLADHIHQLQSELDQYKNIGEIPDVYQTYEDCKTASTERDLLTEQVAALQLACGFNHADADFLTKHTEQVITINHLVELGDAADEIVRLKNQEQRLAEVTQQTSEMGIMITELEGLLSIQEKTSAESGILERTRHSVDEVGARIQELALLKEIGSYEDITSKISQYQQDLEDIQAKYLEATRALLEIITVTEQVNDLDDEIVVTMTALDGVNKQRDQLAEATKQIEEAKVTDAEVRNILARNVPEAILNEEVRSVMAQRLADHIHQLQSELDQYKNIGEIPDVYQTYEDCKTASTERDLLTEQVAALQLACGFNHADADFLTKHTEQVITINHLVELGDAADEIVRLKNQEQRLAEVTQQTSEMGIMITELEGLLSIQEKTSAESGILERTRHSVDEVGARIQELALLKEIGSYEDITSKISQYQQDLEDIQAKYLEATRALLEIITVTEQVNDLDDEIVVTMTALDGVNKQRDQLAEATKQIEEAKVTDAEVRNILARNVPEAILNEEVRSVMAQRLADHIHQLQSELDQYKNIGEIPDVYQTYEDCKTASTERDLLTEQVAALQLACGFNHADADFLTKHTEQVITINHLVELGDAADEIVRLKNQEQRLAEVTQQTSEMGIMITELEGLLSIQEKTSAESGILERTRHSVDEVGARIQESNRNYNETQKLINQNNQLQKQLEDMTHQAQNNNVKLDNIIFQLFPDNDALLSKEEQIQKFIYQVQQLIEDRKELELKKENTRQKLLDIDQKRDKILEEKIQQILRSNQH</sequence>
<organism evidence="2 3">
    <name type="scientific">Spironucleus salmonicida</name>
    <dbReference type="NCBI Taxonomy" id="348837"/>
    <lineage>
        <taxon>Eukaryota</taxon>
        <taxon>Metamonada</taxon>
        <taxon>Diplomonadida</taxon>
        <taxon>Hexamitidae</taxon>
        <taxon>Hexamitinae</taxon>
        <taxon>Spironucleus</taxon>
    </lineage>
</organism>
<dbReference type="GeneID" id="94298754"/>
<gene>
    <name evidence="2" type="ORF">SS50377_24731</name>
</gene>
<protein>
    <submittedName>
        <fullName evidence="2">Uncharacterized protein</fullName>
    </submittedName>
</protein>
<feature type="coiled-coil region" evidence="1">
    <location>
        <begin position="442"/>
        <end position="469"/>
    </location>
</feature>
<comment type="caution">
    <text evidence="2">The sequence shown here is derived from an EMBL/GenBank/DDBJ whole genome shotgun (WGS) entry which is preliminary data.</text>
</comment>
<name>A0A9P8LQR8_9EUKA</name>
<feature type="coiled-coil region" evidence="1">
    <location>
        <begin position="189"/>
        <end position="259"/>
    </location>
</feature>